<dbReference type="InterPro" id="IPR056792">
    <property type="entry name" value="PRC_RimM"/>
</dbReference>
<comment type="caution">
    <text evidence="9">The sequence shown here is derived from an EMBL/GenBank/DDBJ whole genome shotgun (WGS) entry which is preliminary data.</text>
</comment>
<dbReference type="Gene3D" id="2.30.30.240">
    <property type="entry name" value="PRC-barrel domain"/>
    <property type="match status" value="1"/>
</dbReference>
<dbReference type="RefSeq" id="WP_221400842.1">
    <property type="nucleotide sequence ID" value="NZ_JACHOB010000001.1"/>
</dbReference>
<gene>
    <name evidence="5" type="primary">rimM</name>
    <name evidence="9" type="ORF">GGQ59_000567</name>
</gene>
<dbReference type="Gene3D" id="2.40.30.60">
    <property type="entry name" value="RimM"/>
    <property type="match status" value="1"/>
</dbReference>
<name>A0A840I047_9PROT</name>
<dbReference type="GO" id="GO:0006364">
    <property type="term" value="P:rRNA processing"/>
    <property type="evidence" value="ECO:0007669"/>
    <property type="project" value="UniProtKB-UniRule"/>
</dbReference>
<feature type="region of interest" description="Disordered" evidence="6">
    <location>
        <begin position="172"/>
        <end position="195"/>
    </location>
</feature>
<keyword evidence="10" id="KW-1185">Reference proteome</keyword>
<dbReference type="GO" id="GO:0005840">
    <property type="term" value="C:ribosome"/>
    <property type="evidence" value="ECO:0007669"/>
    <property type="project" value="InterPro"/>
</dbReference>
<keyword evidence="1 5" id="KW-0963">Cytoplasm</keyword>
<dbReference type="InterPro" id="IPR011033">
    <property type="entry name" value="PRC_barrel-like_sf"/>
</dbReference>
<dbReference type="AlphaFoldDB" id="A0A840I047"/>
<dbReference type="InterPro" id="IPR011961">
    <property type="entry name" value="RimM"/>
</dbReference>
<dbReference type="NCBIfam" id="TIGR02273">
    <property type="entry name" value="16S_RimM"/>
    <property type="match status" value="1"/>
</dbReference>
<evidence type="ECO:0000256" key="4">
    <source>
        <dbReference type="ARBA" id="ARBA00023186"/>
    </source>
</evidence>
<dbReference type="SUPFAM" id="SSF50447">
    <property type="entry name" value="Translation proteins"/>
    <property type="match status" value="1"/>
</dbReference>
<dbReference type="InterPro" id="IPR036976">
    <property type="entry name" value="RimM_N_sf"/>
</dbReference>
<comment type="similarity">
    <text evidence="5">Belongs to the RimM family.</text>
</comment>
<evidence type="ECO:0000313" key="9">
    <source>
        <dbReference type="EMBL" id="MBB4658067.1"/>
    </source>
</evidence>
<keyword evidence="3 5" id="KW-0698">rRNA processing</keyword>
<dbReference type="Pfam" id="PF01782">
    <property type="entry name" value="RimM"/>
    <property type="match status" value="1"/>
</dbReference>
<feature type="domain" description="Ribosome maturation factor RimM PRC barrel" evidence="8">
    <location>
        <begin position="106"/>
        <end position="174"/>
    </location>
</feature>
<feature type="compositionally biased region" description="Acidic residues" evidence="6">
    <location>
        <begin position="174"/>
        <end position="184"/>
    </location>
</feature>
<reference evidence="9 10" key="1">
    <citation type="submission" date="2020-08" db="EMBL/GenBank/DDBJ databases">
        <title>Genomic Encyclopedia of Type Strains, Phase IV (KMG-IV): sequencing the most valuable type-strain genomes for metagenomic binning, comparative biology and taxonomic classification.</title>
        <authorList>
            <person name="Goeker M."/>
        </authorList>
    </citation>
    <scope>NUCLEOTIDE SEQUENCE [LARGE SCALE GENOMIC DNA]</scope>
    <source>
        <strain evidence="9 10">DSM 102850</strain>
    </source>
</reference>
<dbReference type="SUPFAM" id="SSF50346">
    <property type="entry name" value="PRC-barrel domain"/>
    <property type="match status" value="1"/>
</dbReference>
<keyword evidence="4 5" id="KW-0143">Chaperone</keyword>
<evidence type="ECO:0000256" key="1">
    <source>
        <dbReference type="ARBA" id="ARBA00022490"/>
    </source>
</evidence>
<dbReference type="Pfam" id="PF24986">
    <property type="entry name" value="PRC_RimM"/>
    <property type="match status" value="1"/>
</dbReference>
<feature type="domain" description="RimM N-terminal" evidence="7">
    <location>
        <begin position="14"/>
        <end position="92"/>
    </location>
</feature>
<dbReference type="GO" id="GO:0005737">
    <property type="term" value="C:cytoplasm"/>
    <property type="evidence" value="ECO:0007669"/>
    <property type="project" value="UniProtKB-SubCell"/>
</dbReference>
<keyword evidence="2 5" id="KW-0690">Ribosome biogenesis</keyword>
<comment type="domain">
    <text evidence="5">The PRC barrel domain binds ribosomal protein uS19.</text>
</comment>
<dbReference type="GO" id="GO:0042274">
    <property type="term" value="P:ribosomal small subunit biogenesis"/>
    <property type="evidence" value="ECO:0007669"/>
    <property type="project" value="UniProtKB-UniRule"/>
</dbReference>
<dbReference type="InterPro" id="IPR002676">
    <property type="entry name" value="RimM_N"/>
</dbReference>
<evidence type="ECO:0000256" key="3">
    <source>
        <dbReference type="ARBA" id="ARBA00022552"/>
    </source>
</evidence>
<evidence type="ECO:0000259" key="7">
    <source>
        <dbReference type="Pfam" id="PF01782"/>
    </source>
</evidence>
<dbReference type="PANTHER" id="PTHR33692">
    <property type="entry name" value="RIBOSOME MATURATION FACTOR RIMM"/>
    <property type="match status" value="1"/>
</dbReference>
<dbReference type="Proteomes" id="UP000563524">
    <property type="component" value="Unassembled WGS sequence"/>
</dbReference>
<dbReference type="HAMAP" id="MF_00014">
    <property type="entry name" value="Ribosome_mat_RimM"/>
    <property type="match status" value="1"/>
</dbReference>
<dbReference type="PANTHER" id="PTHR33692:SF1">
    <property type="entry name" value="RIBOSOME MATURATION FACTOR RIMM"/>
    <property type="match status" value="1"/>
</dbReference>
<protein>
    <recommendedName>
        <fullName evidence="5">Ribosome maturation factor RimM</fullName>
    </recommendedName>
</protein>
<dbReference type="InterPro" id="IPR009000">
    <property type="entry name" value="Transl_B-barrel_sf"/>
</dbReference>
<evidence type="ECO:0000256" key="2">
    <source>
        <dbReference type="ARBA" id="ARBA00022517"/>
    </source>
</evidence>
<comment type="subcellular location">
    <subcellularLocation>
        <location evidence="5">Cytoplasm</location>
    </subcellularLocation>
</comment>
<dbReference type="GO" id="GO:0043022">
    <property type="term" value="F:ribosome binding"/>
    <property type="evidence" value="ECO:0007669"/>
    <property type="project" value="InterPro"/>
</dbReference>
<sequence length="195" mass="20694">MPANGKADGKRIVLGQFAGAHGVRGEFKLRSFTSDPADVAAYGSLRTGDGRTLTVRLLREVKPGLFVAKAKEIAAREDCEAFSGAELTVLRSALPAPEDEDEFYLEDLEGLEARTPEGAPAGRVRAVTDFGAGDVVELTGVPGRRGSVLLPFTKEDVPELHVAEGYLVVVLPEEAPDPDPEEDGAPASVRRNVAD</sequence>
<organism evidence="9 10">
    <name type="scientific">Parvularcula dongshanensis</name>
    <dbReference type="NCBI Taxonomy" id="1173995"/>
    <lineage>
        <taxon>Bacteria</taxon>
        <taxon>Pseudomonadati</taxon>
        <taxon>Pseudomonadota</taxon>
        <taxon>Alphaproteobacteria</taxon>
        <taxon>Parvularculales</taxon>
        <taxon>Parvularculaceae</taxon>
        <taxon>Parvularcula</taxon>
    </lineage>
</organism>
<proteinExistence type="inferred from homology"/>
<dbReference type="EMBL" id="JACHOB010000001">
    <property type="protein sequence ID" value="MBB4658067.1"/>
    <property type="molecule type" value="Genomic_DNA"/>
</dbReference>
<comment type="function">
    <text evidence="5">An accessory protein needed during the final step in the assembly of 30S ribosomal subunit, possibly for assembly of the head region. Essential for efficient processing of 16S rRNA. May be needed both before and after RbfA during the maturation of 16S rRNA. It has affinity for free ribosomal 30S subunits but not for 70S ribosomes.</text>
</comment>
<evidence type="ECO:0000256" key="6">
    <source>
        <dbReference type="SAM" id="MobiDB-lite"/>
    </source>
</evidence>
<evidence type="ECO:0000256" key="5">
    <source>
        <dbReference type="HAMAP-Rule" id="MF_00014"/>
    </source>
</evidence>
<evidence type="ECO:0000313" key="10">
    <source>
        <dbReference type="Proteomes" id="UP000563524"/>
    </source>
</evidence>
<comment type="subunit">
    <text evidence="5">Binds ribosomal protein uS19.</text>
</comment>
<evidence type="ECO:0000259" key="8">
    <source>
        <dbReference type="Pfam" id="PF24986"/>
    </source>
</evidence>
<accession>A0A840I047</accession>